<organism evidence="2 3">
    <name type="scientific">Mucilaginibacter jinjuensis</name>
    <dbReference type="NCBI Taxonomy" id="1176721"/>
    <lineage>
        <taxon>Bacteria</taxon>
        <taxon>Pseudomonadati</taxon>
        <taxon>Bacteroidota</taxon>
        <taxon>Sphingobacteriia</taxon>
        <taxon>Sphingobacteriales</taxon>
        <taxon>Sphingobacteriaceae</taxon>
        <taxon>Mucilaginibacter</taxon>
    </lineage>
</organism>
<name>A0ABY7TB10_9SPHI</name>
<proteinExistence type="predicted"/>
<evidence type="ECO:0000313" key="3">
    <source>
        <dbReference type="Proteomes" id="UP001216139"/>
    </source>
</evidence>
<dbReference type="RefSeq" id="WP_273631812.1">
    <property type="nucleotide sequence ID" value="NZ_CP117167.1"/>
</dbReference>
<keyword evidence="1" id="KW-0812">Transmembrane</keyword>
<keyword evidence="3" id="KW-1185">Reference proteome</keyword>
<reference evidence="2 3" key="1">
    <citation type="submission" date="2023-02" db="EMBL/GenBank/DDBJ databases">
        <title>Genome sequence of Mucilaginibacter jinjuensis strain KACC 16571.</title>
        <authorList>
            <person name="Kim S."/>
            <person name="Heo J."/>
            <person name="Kwon S.-W."/>
        </authorList>
    </citation>
    <scope>NUCLEOTIDE SEQUENCE [LARGE SCALE GENOMIC DNA]</scope>
    <source>
        <strain evidence="2 3">KACC 16571</strain>
    </source>
</reference>
<dbReference type="Proteomes" id="UP001216139">
    <property type="component" value="Chromosome"/>
</dbReference>
<dbReference type="EMBL" id="CP117167">
    <property type="protein sequence ID" value="WCT13503.1"/>
    <property type="molecule type" value="Genomic_DNA"/>
</dbReference>
<feature type="transmembrane region" description="Helical" evidence="1">
    <location>
        <begin position="204"/>
        <end position="225"/>
    </location>
</feature>
<evidence type="ECO:0000313" key="2">
    <source>
        <dbReference type="EMBL" id="WCT13503.1"/>
    </source>
</evidence>
<evidence type="ECO:0000256" key="1">
    <source>
        <dbReference type="SAM" id="Phobius"/>
    </source>
</evidence>
<gene>
    <name evidence="2" type="ORF">PQO05_06085</name>
</gene>
<keyword evidence="1" id="KW-1133">Transmembrane helix</keyword>
<dbReference type="InterPro" id="IPR023888">
    <property type="entry name" value="SdpC-like"/>
</dbReference>
<dbReference type="Pfam" id="PF26137">
    <property type="entry name" value="Toxin_SdpC"/>
    <property type="match status" value="1"/>
</dbReference>
<accession>A0ABY7TB10</accession>
<evidence type="ECO:0008006" key="4">
    <source>
        <dbReference type="Google" id="ProtNLM"/>
    </source>
</evidence>
<protein>
    <recommendedName>
        <fullName evidence="4">SdpC family antimicrobial peptide</fullName>
    </recommendedName>
</protein>
<keyword evidence="1" id="KW-0472">Membrane</keyword>
<sequence length="253" mass="27433">MLTRIRIIANKWYITVPLCIMTLLYTSCSKERQTTSVLKSKNFTSDELFRGLIFGEGKVAALIPEITVHASDVATDALEQKAISDLEDQIIATIKVNKPDFLTTFKSQIESGNRTLISQAFSNSHDVLIQALTSANIVPPALVSDSFLKGLRDQLPDKIDGKTIRSVIDSKRENFKTQILNALGNKAVNSVDKQVNAININLNWAYAGVAVVAFAVAVIVIVIAAPATEATTTSSDTLQKEEIVNSVANNLAA</sequence>